<evidence type="ECO:0000313" key="8">
    <source>
        <dbReference type="EMBL" id="KAI3404663.2"/>
    </source>
</evidence>
<dbReference type="PANTHER" id="PTHR46035:SF1">
    <property type="entry name" value="TETRATRICOPEPTIDE REPEAT PROTEIN 4"/>
    <property type="match status" value="1"/>
</dbReference>
<dbReference type="Gene3D" id="1.25.40.10">
    <property type="entry name" value="Tetratricopeptide repeat domain"/>
    <property type="match status" value="1"/>
</dbReference>
<dbReference type="AlphaFoldDB" id="A0AAI9WXW7"/>
<comment type="caution">
    <text evidence="8">The sequence shown here is derived from an EMBL/GenBank/DDBJ whole genome shotgun (WGS) entry which is preliminary data.</text>
</comment>
<dbReference type="GO" id="GO:0005634">
    <property type="term" value="C:nucleus"/>
    <property type="evidence" value="ECO:0007669"/>
    <property type="project" value="TreeGrafter"/>
</dbReference>
<protein>
    <submittedName>
        <fullName evidence="8">CNS1</fullName>
    </submittedName>
</protein>
<evidence type="ECO:0000259" key="7">
    <source>
        <dbReference type="Pfam" id="PF18972"/>
    </source>
</evidence>
<reference evidence="8" key="1">
    <citation type="journal article" date="2022" name="DNA Res.">
        <title>Genome analysis of five recently described species of the CUG-Ser clade uncovers Candida theae as a new hybrid lineage with pathogenic potential in the Candida parapsilosis species complex.</title>
        <authorList>
            <person name="Mixao V."/>
            <person name="Del Olmo V."/>
            <person name="Hegedusova E."/>
            <person name="Saus E."/>
            <person name="Pryszcz L."/>
            <person name="Cillingova A."/>
            <person name="Nosek J."/>
            <person name="Gabaldon T."/>
        </authorList>
    </citation>
    <scope>NUCLEOTIDE SEQUENCE</scope>
    <source>
        <strain evidence="8">CBS 10844</strain>
    </source>
</reference>
<keyword evidence="2 4" id="KW-0802">TPR repeat</keyword>
<gene>
    <name evidence="8" type="ORF">KGF56_002559</name>
</gene>
<dbReference type="InterPro" id="IPR019734">
    <property type="entry name" value="TPR_rpt"/>
</dbReference>
<dbReference type="InterPro" id="IPR044059">
    <property type="entry name" value="Csn1/TTC4_wheel"/>
</dbReference>
<organism evidence="8 9">
    <name type="scientific">Candida oxycetoniae</name>
    <dbReference type="NCBI Taxonomy" id="497107"/>
    <lineage>
        <taxon>Eukaryota</taxon>
        <taxon>Fungi</taxon>
        <taxon>Dikarya</taxon>
        <taxon>Ascomycota</taxon>
        <taxon>Saccharomycotina</taxon>
        <taxon>Pichiomycetes</taxon>
        <taxon>Debaryomycetaceae</taxon>
        <taxon>Candida/Lodderomyces clade</taxon>
        <taxon>Candida</taxon>
    </lineage>
</organism>
<evidence type="ECO:0000256" key="6">
    <source>
        <dbReference type="SAM" id="MobiDB-lite"/>
    </source>
</evidence>
<accession>A0AAI9WXW7</accession>
<dbReference type="EMBL" id="JAHUZD010000090">
    <property type="protein sequence ID" value="KAI3404663.2"/>
    <property type="molecule type" value="Genomic_DNA"/>
</dbReference>
<name>A0AAI9WXW7_9ASCO</name>
<feature type="region of interest" description="Disordered" evidence="6">
    <location>
        <begin position="1"/>
        <end position="24"/>
    </location>
</feature>
<comment type="similarity">
    <text evidence="3">Belongs to the TTC4 family.</text>
</comment>
<evidence type="ECO:0000256" key="4">
    <source>
        <dbReference type="PROSITE-ProRule" id="PRU00339"/>
    </source>
</evidence>
<evidence type="ECO:0000256" key="1">
    <source>
        <dbReference type="ARBA" id="ARBA00022737"/>
    </source>
</evidence>
<proteinExistence type="inferred from homology"/>
<sequence length="377" mass="43237">MTEAPTSEWERLKYTPKPGEPELPPQIAQFSNKTTDEVFAELNRLPFFMTKLDETDGEGGENVGVEALKSLAYDGNPQEIATNFKNQGNDCYKAKQYKNAVEYYTKALEVDCTDLTIVKTLYLNRAACNLELKNYRRCIEDCKKVLSMDASSIKAIYRAGKALFLLANYEEAKLLLSYGLKVAENEQSLRNLLDQVETKEKEITKLKELEQKRKEEKQLQQVVLQNSLKLRQIEIVTTKNPLEMLKQATVRLEDPADYQSQLIFPALILYPTIDEFDYIAEISELSTPLEILEIILNRPKEWFDEKHKNFHVKTLDCFMETAAGGLVKVGKKIELNQALKKAPLFDNALKLYVVPKQDESSWVSKWNKETALNSRNS</sequence>
<dbReference type="GeneID" id="73380176"/>
<dbReference type="GO" id="GO:0051879">
    <property type="term" value="F:Hsp90 protein binding"/>
    <property type="evidence" value="ECO:0007669"/>
    <property type="project" value="InterPro"/>
</dbReference>
<dbReference type="RefSeq" id="XP_049180408.1">
    <property type="nucleotide sequence ID" value="XM_049323801.1"/>
</dbReference>
<dbReference type="SMART" id="SM00028">
    <property type="entry name" value="TPR"/>
    <property type="match status" value="3"/>
</dbReference>
<feature type="coiled-coil region" evidence="5">
    <location>
        <begin position="182"/>
        <end position="226"/>
    </location>
</feature>
<keyword evidence="1" id="KW-0677">Repeat</keyword>
<dbReference type="InterPro" id="IPR011990">
    <property type="entry name" value="TPR-like_helical_dom_sf"/>
</dbReference>
<evidence type="ECO:0000256" key="3">
    <source>
        <dbReference type="ARBA" id="ARBA00023602"/>
    </source>
</evidence>
<evidence type="ECO:0000256" key="2">
    <source>
        <dbReference type="ARBA" id="ARBA00022803"/>
    </source>
</evidence>
<keyword evidence="5" id="KW-0175">Coiled coil</keyword>
<feature type="domain" description="Cns1/TTC4 wheel" evidence="7">
    <location>
        <begin position="254"/>
        <end position="366"/>
    </location>
</feature>
<keyword evidence="9" id="KW-1185">Reference proteome</keyword>
<feature type="repeat" description="TPR" evidence="4">
    <location>
        <begin position="81"/>
        <end position="114"/>
    </location>
</feature>
<evidence type="ECO:0000313" key="9">
    <source>
        <dbReference type="Proteomes" id="UP001202479"/>
    </source>
</evidence>
<dbReference type="PROSITE" id="PS50005">
    <property type="entry name" value="TPR"/>
    <property type="match status" value="1"/>
</dbReference>
<dbReference type="Pfam" id="PF18972">
    <property type="entry name" value="Wheel"/>
    <property type="match status" value="1"/>
</dbReference>
<evidence type="ECO:0000256" key="5">
    <source>
        <dbReference type="SAM" id="Coils"/>
    </source>
</evidence>
<dbReference type="CDD" id="cd21381">
    <property type="entry name" value="CTWD_TTC4"/>
    <property type="match status" value="1"/>
</dbReference>
<dbReference type="GO" id="GO:0006457">
    <property type="term" value="P:protein folding"/>
    <property type="evidence" value="ECO:0007669"/>
    <property type="project" value="TreeGrafter"/>
</dbReference>
<dbReference type="GO" id="GO:0005829">
    <property type="term" value="C:cytosol"/>
    <property type="evidence" value="ECO:0007669"/>
    <property type="project" value="TreeGrafter"/>
</dbReference>
<dbReference type="Proteomes" id="UP001202479">
    <property type="component" value="Unassembled WGS sequence"/>
</dbReference>
<dbReference type="PANTHER" id="PTHR46035">
    <property type="entry name" value="TETRATRICOPEPTIDE REPEAT PROTEIN 4"/>
    <property type="match status" value="1"/>
</dbReference>
<dbReference type="GO" id="GO:0030544">
    <property type="term" value="F:Hsp70 protein binding"/>
    <property type="evidence" value="ECO:0007669"/>
    <property type="project" value="TreeGrafter"/>
</dbReference>
<dbReference type="SUPFAM" id="SSF48452">
    <property type="entry name" value="TPR-like"/>
    <property type="match status" value="1"/>
</dbReference>